<gene>
    <name evidence="1" type="ORF">CHS0354_007361</name>
</gene>
<dbReference type="EMBL" id="JAEAOA010000506">
    <property type="protein sequence ID" value="KAK3611109.1"/>
    <property type="molecule type" value="Genomic_DNA"/>
</dbReference>
<accession>A0AAE0TIR3</accession>
<protein>
    <submittedName>
        <fullName evidence="1">Uncharacterized protein</fullName>
    </submittedName>
</protein>
<sequence>IKIRTLCSEVPAGLRMDSAHLRNKYLGAVLSPRRYGVYKLVDMSNGIPVRFFYVKVDDTFSLVVFELNAISQPKIDYGWRPV</sequence>
<organism evidence="1 2">
    <name type="scientific">Potamilus streckersoni</name>
    <dbReference type="NCBI Taxonomy" id="2493646"/>
    <lineage>
        <taxon>Eukaryota</taxon>
        <taxon>Metazoa</taxon>
        <taxon>Spiralia</taxon>
        <taxon>Lophotrochozoa</taxon>
        <taxon>Mollusca</taxon>
        <taxon>Bivalvia</taxon>
        <taxon>Autobranchia</taxon>
        <taxon>Heteroconchia</taxon>
        <taxon>Palaeoheterodonta</taxon>
        <taxon>Unionida</taxon>
        <taxon>Unionoidea</taxon>
        <taxon>Unionidae</taxon>
        <taxon>Ambleminae</taxon>
        <taxon>Lampsilini</taxon>
        <taxon>Potamilus</taxon>
    </lineage>
</organism>
<reference evidence="1" key="3">
    <citation type="submission" date="2023-05" db="EMBL/GenBank/DDBJ databases">
        <authorList>
            <person name="Smith C.H."/>
        </authorList>
    </citation>
    <scope>NUCLEOTIDE SEQUENCE</scope>
    <source>
        <strain evidence="1">CHS0354</strain>
        <tissue evidence="1">Mantle</tissue>
    </source>
</reference>
<name>A0AAE0TIR3_9BIVA</name>
<evidence type="ECO:0000313" key="2">
    <source>
        <dbReference type="Proteomes" id="UP001195483"/>
    </source>
</evidence>
<proteinExistence type="predicted"/>
<dbReference type="AlphaFoldDB" id="A0AAE0TIR3"/>
<keyword evidence="2" id="KW-1185">Reference proteome</keyword>
<reference evidence="1" key="1">
    <citation type="journal article" date="2021" name="Genome Biol. Evol.">
        <title>A High-Quality Reference Genome for a Parasitic Bivalve with Doubly Uniparental Inheritance (Bivalvia: Unionida).</title>
        <authorList>
            <person name="Smith C.H."/>
        </authorList>
    </citation>
    <scope>NUCLEOTIDE SEQUENCE</scope>
    <source>
        <strain evidence="1">CHS0354</strain>
    </source>
</reference>
<feature type="non-terminal residue" evidence="1">
    <location>
        <position position="1"/>
    </location>
</feature>
<reference evidence="1" key="2">
    <citation type="journal article" date="2021" name="Genome Biol. Evol.">
        <title>Developing a high-quality reference genome for a parasitic bivalve with doubly uniparental inheritance (Bivalvia: Unionida).</title>
        <authorList>
            <person name="Smith C.H."/>
        </authorList>
    </citation>
    <scope>NUCLEOTIDE SEQUENCE</scope>
    <source>
        <strain evidence="1">CHS0354</strain>
        <tissue evidence="1">Mantle</tissue>
    </source>
</reference>
<dbReference type="Proteomes" id="UP001195483">
    <property type="component" value="Unassembled WGS sequence"/>
</dbReference>
<comment type="caution">
    <text evidence="1">The sequence shown here is derived from an EMBL/GenBank/DDBJ whole genome shotgun (WGS) entry which is preliminary data.</text>
</comment>
<evidence type="ECO:0000313" key="1">
    <source>
        <dbReference type="EMBL" id="KAK3611109.1"/>
    </source>
</evidence>